<dbReference type="PANTHER" id="PTHR42647:SF12">
    <property type="entry name" value="BOI-RELATED E3 UBIQUITIN-PROTEIN LIGASE 2-RELATED"/>
    <property type="match status" value="1"/>
</dbReference>
<reference evidence="5 6" key="1">
    <citation type="submission" date="2024-01" db="EMBL/GenBank/DDBJ databases">
        <title>Genome assemblies of Stephania.</title>
        <authorList>
            <person name="Yang L."/>
        </authorList>
    </citation>
    <scope>NUCLEOTIDE SEQUENCE [LARGE SCALE GENOMIC DNA]</scope>
    <source>
        <strain evidence="5">JXDWG</strain>
        <tissue evidence="5">Leaf</tissue>
    </source>
</reference>
<dbReference type="GO" id="GO:0004842">
    <property type="term" value="F:ubiquitin-protein transferase activity"/>
    <property type="evidence" value="ECO:0007669"/>
    <property type="project" value="TreeGrafter"/>
</dbReference>
<organism evidence="5 6">
    <name type="scientific">Stephania cephalantha</name>
    <dbReference type="NCBI Taxonomy" id="152367"/>
    <lineage>
        <taxon>Eukaryota</taxon>
        <taxon>Viridiplantae</taxon>
        <taxon>Streptophyta</taxon>
        <taxon>Embryophyta</taxon>
        <taxon>Tracheophyta</taxon>
        <taxon>Spermatophyta</taxon>
        <taxon>Magnoliopsida</taxon>
        <taxon>Ranunculales</taxon>
        <taxon>Menispermaceae</taxon>
        <taxon>Menispermoideae</taxon>
        <taxon>Cissampelideae</taxon>
        <taxon>Stephania</taxon>
    </lineage>
</organism>
<accession>A0AAP0PAT5</accession>
<dbReference type="GO" id="GO:0043067">
    <property type="term" value="P:regulation of programmed cell death"/>
    <property type="evidence" value="ECO:0007669"/>
    <property type="project" value="TreeGrafter"/>
</dbReference>
<dbReference type="Proteomes" id="UP001419268">
    <property type="component" value="Unassembled WGS sequence"/>
</dbReference>
<protein>
    <recommendedName>
        <fullName evidence="7">BOI-related E3 ubiquitin-protein ligase 3</fullName>
    </recommendedName>
</protein>
<name>A0AAP0PAT5_9MAGN</name>
<sequence>MNGVESVHHHHHHQIHHNLNAQMDLGLPLSGTTVDTLLPFYNSVVVDSVPAMKAESGLTYNPSSSMLSRKHMTTTIHNSSINNGLGFGFTFMGEDISFQIQQQQIEIDRLIAHHTEKLLLGIAERRKTQARRLVAAIEDGMAKRLRVKEEEIEKMGKLNWVLEERIKTLCFENQIWRDLAQTNEATANALRANLEQVLSKVRDDRTAEADDAASSCGSSDVGQVLHRDNQNEDCDNEENHEEYDLDHHHQNKKSKSNQTDKRLDMSFCVIVLLY</sequence>
<evidence type="ECO:0000313" key="6">
    <source>
        <dbReference type="Proteomes" id="UP001419268"/>
    </source>
</evidence>
<evidence type="ECO:0008006" key="7">
    <source>
        <dbReference type="Google" id="ProtNLM"/>
    </source>
</evidence>
<keyword evidence="2" id="KW-0863">Zinc-finger</keyword>
<evidence type="ECO:0000256" key="2">
    <source>
        <dbReference type="ARBA" id="ARBA00022771"/>
    </source>
</evidence>
<feature type="compositionally biased region" description="Acidic residues" evidence="4">
    <location>
        <begin position="231"/>
        <end position="244"/>
    </location>
</feature>
<evidence type="ECO:0000256" key="1">
    <source>
        <dbReference type="ARBA" id="ARBA00022723"/>
    </source>
</evidence>
<evidence type="ECO:0000313" key="5">
    <source>
        <dbReference type="EMBL" id="KAK9133946.1"/>
    </source>
</evidence>
<dbReference type="GO" id="GO:0008270">
    <property type="term" value="F:zinc ion binding"/>
    <property type="evidence" value="ECO:0007669"/>
    <property type="project" value="UniProtKB-KW"/>
</dbReference>
<proteinExistence type="predicted"/>
<dbReference type="AlphaFoldDB" id="A0AAP0PAT5"/>
<dbReference type="EMBL" id="JBBNAG010000005">
    <property type="protein sequence ID" value="KAK9133946.1"/>
    <property type="molecule type" value="Genomic_DNA"/>
</dbReference>
<keyword evidence="3" id="KW-0862">Zinc</keyword>
<gene>
    <name evidence="5" type="ORF">Scep_013474</name>
</gene>
<dbReference type="PANTHER" id="PTHR42647">
    <property type="entry name" value="SBP (S-RIBONUCLEASE BINDING PROTEIN) FAMILY PROTEIN"/>
    <property type="match status" value="1"/>
</dbReference>
<evidence type="ECO:0000256" key="4">
    <source>
        <dbReference type="SAM" id="MobiDB-lite"/>
    </source>
</evidence>
<feature type="region of interest" description="Disordered" evidence="4">
    <location>
        <begin position="230"/>
        <end position="257"/>
    </location>
</feature>
<comment type="caution">
    <text evidence="5">The sequence shown here is derived from an EMBL/GenBank/DDBJ whole genome shotgun (WGS) entry which is preliminary data.</text>
</comment>
<keyword evidence="6" id="KW-1185">Reference proteome</keyword>
<evidence type="ECO:0000256" key="3">
    <source>
        <dbReference type="ARBA" id="ARBA00022833"/>
    </source>
</evidence>
<keyword evidence="1" id="KW-0479">Metal-binding</keyword>